<evidence type="ECO:0000313" key="2">
    <source>
        <dbReference type="Proteomes" id="UP001143856"/>
    </source>
</evidence>
<reference evidence="1" key="1">
    <citation type="submission" date="2022-10" db="EMBL/GenBank/DDBJ databases">
        <title>Genome Sequence of Xylaria curta.</title>
        <authorList>
            <person name="Buettner E."/>
        </authorList>
    </citation>
    <scope>NUCLEOTIDE SEQUENCE</scope>
    <source>
        <strain evidence="1">Babe10</strain>
    </source>
</reference>
<proteinExistence type="predicted"/>
<name>A0ACC1P5X4_9PEZI</name>
<sequence>MASDANANASRGSSDFDCNTPPTQDLFLIPNWDGVFEFQERIDPKTSLELLQEPIPYFCEPQDEWLTEFKRLQDVYNRAPVLSAPTVFAPPQLNGSGDALTTNTNTPSDTSSCQPESENPSKSLHHPHGPLPVTGQLPYVQSETVCAPPASTTYPPFESKDPAIHNWNSTPYNEQQAVSERDVKEAVKRLREMEQSLQADTKRRKSQIEQSCAG</sequence>
<gene>
    <name evidence="1" type="ORF">NUW58_g4584</name>
</gene>
<dbReference type="Proteomes" id="UP001143856">
    <property type="component" value="Unassembled WGS sequence"/>
</dbReference>
<organism evidence="1 2">
    <name type="scientific">Xylaria curta</name>
    <dbReference type="NCBI Taxonomy" id="42375"/>
    <lineage>
        <taxon>Eukaryota</taxon>
        <taxon>Fungi</taxon>
        <taxon>Dikarya</taxon>
        <taxon>Ascomycota</taxon>
        <taxon>Pezizomycotina</taxon>
        <taxon>Sordariomycetes</taxon>
        <taxon>Xylariomycetidae</taxon>
        <taxon>Xylariales</taxon>
        <taxon>Xylariaceae</taxon>
        <taxon>Xylaria</taxon>
    </lineage>
</organism>
<dbReference type="EMBL" id="JAPDGR010000813">
    <property type="protein sequence ID" value="KAJ2987298.1"/>
    <property type="molecule type" value="Genomic_DNA"/>
</dbReference>
<keyword evidence="2" id="KW-1185">Reference proteome</keyword>
<evidence type="ECO:0000313" key="1">
    <source>
        <dbReference type="EMBL" id="KAJ2987298.1"/>
    </source>
</evidence>
<protein>
    <submittedName>
        <fullName evidence="1">Uncharacterized protein</fullName>
    </submittedName>
</protein>
<accession>A0ACC1P5X4</accession>
<comment type="caution">
    <text evidence="1">The sequence shown here is derived from an EMBL/GenBank/DDBJ whole genome shotgun (WGS) entry which is preliminary data.</text>
</comment>